<organism evidence="5 6">
    <name type="scientific">Pyrrhoderma noxium</name>
    <dbReference type="NCBI Taxonomy" id="2282107"/>
    <lineage>
        <taxon>Eukaryota</taxon>
        <taxon>Fungi</taxon>
        <taxon>Dikarya</taxon>
        <taxon>Basidiomycota</taxon>
        <taxon>Agaricomycotina</taxon>
        <taxon>Agaricomycetes</taxon>
        <taxon>Hymenochaetales</taxon>
        <taxon>Hymenochaetaceae</taxon>
        <taxon>Pyrrhoderma</taxon>
    </lineage>
</organism>
<evidence type="ECO:0000256" key="1">
    <source>
        <dbReference type="ARBA" id="ARBA00022630"/>
    </source>
</evidence>
<dbReference type="PRINTS" id="PR00420">
    <property type="entry name" value="RNGMNOXGNASE"/>
</dbReference>
<dbReference type="Pfam" id="PF01494">
    <property type="entry name" value="FAD_binding_3"/>
    <property type="match status" value="1"/>
</dbReference>
<keyword evidence="3" id="KW-0560">Oxidoreductase</keyword>
<evidence type="ECO:0000256" key="3">
    <source>
        <dbReference type="ARBA" id="ARBA00023002"/>
    </source>
</evidence>
<protein>
    <submittedName>
        <fullName evidence="5">FAD NAD P-binding domain-containing</fullName>
    </submittedName>
</protein>
<dbReference type="InterPro" id="IPR051104">
    <property type="entry name" value="FAD_monoxygenase"/>
</dbReference>
<dbReference type="GO" id="GO:0016491">
    <property type="term" value="F:oxidoreductase activity"/>
    <property type="evidence" value="ECO:0007669"/>
    <property type="project" value="UniProtKB-KW"/>
</dbReference>
<dbReference type="STRING" id="2282107.A0A286UJP6"/>
<evidence type="ECO:0000259" key="4">
    <source>
        <dbReference type="Pfam" id="PF01494"/>
    </source>
</evidence>
<dbReference type="Proteomes" id="UP000217199">
    <property type="component" value="Unassembled WGS sequence"/>
</dbReference>
<reference evidence="5 6" key="1">
    <citation type="journal article" date="2017" name="Mol. Ecol.">
        <title>Comparative and population genomic landscape of Phellinus noxius: A hypervariable fungus causing root rot in trees.</title>
        <authorList>
            <person name="Chung C.L."/>
            <person name="Lee T.J."/>
            <person name="Akiba M."/>
            <person name="Lee H.H."/>
            <person name="Kuo T.H."/>
            <person name="Liu D."/>
            <person name="Ke H.M."/>
            <person name="Yokoi T."/>
            <person name="Roa M.B."/>
            <person name="Lu M.J."/>
            <person name="Chang Y.Y."/>
            <person name="Ann P.J."/>
            <person name="Tsai J.N."/>
            <person name="Chen C.Y."/>
            <person name="Tzean S.S."/>
            <person name="Ota Y."/>
            <person name="Hattori T."/>
            <person name="Sahashi N."/>
            <person name="Liou R.F."/>
            <person name="Kikuchi T."/>
            <person name="Tsai I.J."/>
        </authorList>
    </citation>
    <scope>NUCLEOTIDE SEQUENCE [LARGE SCALE GENOMIC DNA]</scope>
    <source>
        <strain evidence="5 6">FFPRI411160</strain>
    </source>
</reference>
<comment type="caution">
    <text evidence="5">The sequence shown here is derived from an EMBL/GenBank/DDBJ whole genome shotgun (WGS) entry which is preliminary data.</text>
</comment>
<dbReference type="InterPro" id="IPR002938">
    <property type="entry name" value="FAD-bd"/>
</dbReference>
<evidence type="ECO:0000313" key="6">
    <source>
        <dbReference type="Proteomes" id="UP000217199"/>
    </source>
</evidence>
<gene>
    <name evidence="5" type="ORF">PNOK_0477500</name>
</gene>
<dbReference type="Gene3D" id="3.50.50.60">
    <property type="entry name" value="FAD/NAD(P)-binding domain"/>
    <property type="match status" value="1"/>
</dbReference>
<dbReference type="AlphaFoldDB" id="A0A286UJP6"/>
<keyword evidence="6" id="KW-1185">Reference proteome</keyword>
<keyword evidence="1" id="KW-0285">Flavoprotein</keyword>
<keyword evidence="2" id="KW-0274">FAD</keyword>
<dbReference type="SUPFAM" id="SSF51905">
    <property type="entry name" value="FAD/NAD(P)-binding domain"/>
    <property type="match status" value="1"/>
</dbReference>
<proteinExistence type="predicted"/>
<sequence length="461" mass="51260">MANRKLTVAVCGGGLAGVTAAIALSRLSSEKKDIHIDIYESAQEFTEIGAGIGMLLRPWKIMKRLGIDGPLGKIVNVPETEDQSILTFEFRKSDQAKGVTFYNLEIPFGNLTYHRAVLLKCLVEQIDPQSTTIHFSKRLVSFELPSDDHKATPIKLNFKDGTNAECDVLIGADGIHSSIRHVMFDLAAQNAEKCGSEDSETIAASLRDRKRPIWSGSVAYRGLISIEELKKINPNHRVIDMSQNYVGKSKHIIAFPIKKRGVINIVAFCSWPEKEGTPLEGKISSEASQEEVLEQFAGWEDEAQQILQCLHNPTKWSICTVKELTTSVYDRVALVGDAAHAMTPHQGSGAGQAFEDVYILAALLAHPLTTVETVHVALKVYETIRLPHANFVMRQSRRNGLLYEFNSPEFSSIDTEIEIPEQLSDLGPTIIKGWEWAWKTDVEDDKLLAINLFEEHLKNGI</sequence>
<dbReference type="GO" id="GO:0044550">
    <property type="term" value="P:secondary metabolite biosynthetic process"/>
    <property type="evidence" value="ECO:0007669"/>
    <property type="project" value="TreeGrafter"/>
</dbReference>
<feature type="domain" description="FAD-binding" evidence="4">
    <location>
        <begin position="6"/>
        <end position="395"/>
    </location>
</feature>
<evidence type="ECO:0000256" key="2">
    <source>
        <dbReference type="ARBA" id="ARBA00022827"/>
    </source>
</evidence>
<dbReference type="GO" id="GO:0071949">
    <property type="term" value="F:FAD binding"/>
    <property type="evidence" value="ECO:0007669"/>
    <property type="project" value="InterPro"/>
</dbReference>
<dbReference type="PANTHER" id="PTHR46720:SF3">
    <property type="entry name" value="FAD-BINDING DOMAIN-CONTAINING PROTEIN-RELATED"/>
    <property type="match status" value="1"/>
</dbReference>
<dbReference type="EMBL" id="NBII01000004">
    <property type="protein sequence ID" value="PAV19841.1"/>
    <property type="molecule type" value="Genomic_DNA"/>
</dbReference>
<dbReference type="InterPro" id="IPR036188">
    <property type="entry name" value="FAD/NAD-bd_sf"/>
</dbReference>
<name>A0A286UJP6_9AGAM</name>
<dbReference type="SUPFAM" id="SSF54373">
    <property type="entry name" value="FAD-linked reductases, C-terminal domain"/>
    <property type="match status" value="1"/>
</dbReference>
<dbReference type="OrthoDB" id="417877at2759"/>
<dbReference type="InParanoid" id="A0A286UJP6"/>
<accession>A0A286UJP6</accession>
<dbReference type="PANTHER" id="PTHR46720">
    <property type="entry name" value="HYDROXYLASE, PUTATIVE (AFU_ORTHOLOGUE AFUA_3G01460)-RELATED"/>
    <property type="match status" value="1"/>
</dbReference>
<evidence type="ECO:0000313" key="5">
    <source>
        <dbReference type="EMBL" id="PAV19841.1"/>
    </source>
</evidence>